<comment type="caution">
    <text evidence="10">The sequence shown here is derived from an EMBL/GenBank/DDBJ whole genome shotgun (WGS) entry which is preliminary data.</text>
</comment>
<keyword evidence="4 10" id="KW-0808">Transferase</keyword>
<dbReference type="InterPro" id="IPR038029">
    <property type="entry name" value="GbiG_N_sf"/>
</dbReference>
<dbReference type="PANTHER" id="PTHR47036:SF1">
    <property type="entry name" value="COBALT-FACTOR III C(17)-METHYLTRANSFERASE-RELATED"/>
    <property type="match status" value="1"/>
</dbReference>
<feature type="domain" description="Cobalamin biosynthesis central region" evidence="9">
    <location>
        <begin position="85"/>
        <end position="184"/>
    </location>
</feature>
<dbReference type="Proteomes" id="UP000481033">
    <property type="component" value="Unassembled WGS sequence"/>
</dbReference>
<keyword evidence="11" id="KW-1185">Reference proteome</keyword>
<dbReference type="PANTHER" id="PTHR47036">
    <property type="entry name" value="COBALT-FACTOR III C(17)-METHYLTRANSFERASE-RELATED"/>
    <property type="match status" value="1"/>
</dbReference>
<accession>A0A6M0RW27</accession>
<dbReference type="AlphaFoldDB" id="A0A6M0RW27"/>
<dbReference type="SUPFAM" id="SSF159672">
    <property type="entry name" value="CbiG N-terminal domain-like"/>
    <property type="match status" value="1"/>
</dbReference>
<comment type="pathway">
    <text evidence="1">Cofactor biosynthesis; adenosylcobalamin biosynthesis.</text>
</comment>
<dbReference type="UniPathway" id="UPA00148"/>
<dbReference type="GO" id="GO:0009236">
    <property type="term" value="P:cobalamin biosynthetic process"/>
    <property type="evidence" value="ECO:0007669"/>
    <property type="project" value="UniProtKB-UniPathway"/>
</dbReference>
<feature type="domain" description="Tetrapyrrole methylase" evidence="6">
    <location>
        <begin position="321"/>
        <end position="532"/>
    </location>
</feature>
<dbReference type="InterPro" id="IPR021745">
    <property type="entry name" value="CbiG_mid"/>
</dbReference>
<dbReference type="GO" id="GO:0030789">
    <property type="term" value="F:precorrin-3B C17-methyltransferase activity"/>
    <property type="evidence" value="ECO:0007669"/>
    <property type="project" value="UniProtKB-EC"/>
</dbReference>
<evidence type="ECO:0000259" key="6">
    <source>
        <dbReference type="Pfam" id="PF00590"/>
    </source>
</evidence>
<organism evidence="10 11">
    <name type="scientific">Adonisia turfae CCMR0081</name>
    <dbReference type="NCBI Taxonomy" id="2292702"/>
    <lineage>
        <taxon>Bacteria</taxon>
        <taxon>Bacillati</taxon>
        <taxon>Cyanobacteriota</taxon>
        <taxon>Adonisia</taxon>
        <taxon>Adonisia turfae</taxon>
    </lineage>
</organism>
<evidence type="ECO:0000256" key="1">
    <source>
        <dbReference type="ARBA" id="ARBA00004953"/>
    </source>
</evidence>
<evidence type="ECO:0000259" key="8">
    <source>
        <dbReference type="Pfam" id="PF11760"/>
    </source>
</evidence>
<dbReference type="InterPro" id="IPR000878">
    <property type="entry name" value="4pyrrol_Mease"/>
</dbReference>
<proteinExistence type="predicted"/>
<dbReference type="InterPro" id="IPR036518">
    <property type="entry name" value="CobE/GbiG_C_sf"/>
</dbReference>
<dbReference type="CDD" id="cd11646">
    <property type="entry name" value="Precorrin_3B_C17_MT"/>
    <property type="match status" value="1"/>
</dbReference>
<dbReference type="NCBIfam" id="TIGR01466">
    <property type="entry name" value="cobJ_cbiH"/>
    <property type="match status" value="1"/>
</dbReference>
<dbReference type="Pfam" id="PF11761">
    <property type="entry name" value="CbiG_mid"/>
    <property type="match status" value="1"/>
</dbReference>
<keyword evidence="3 10" id="KW-0489">Methyltransferase</keyword>
<sequence>MAACWDRATQLVFFLPVGAVVRLIAPLLQNKHQDPGVVAIDDSGKFVVSVSGGHQGGADALTRQCAALLRAAPVITSASEGQQLPAVDLLGKPYGWQRGGGDWTKVASALAQREAIAVHQTCGETLWRQMLPDDSSFYFADQQTAASNTQLPASPQLWISDQLPPSQDSEGHNPAKSLQVCWHPRTLWLGLGCERGTSTELIEVSIRQVLRDRNLAWQSIAGIASIDLKQDEVAFQTLAERHQWPLHLFSAAQLQEPAVPNPSDVVTQAVGTPSVAEAAALLAAHSQELVITKQVFKGEQQGACTIAVARADQPYNPRPGHLYLIGSGPGSLAQLTAAARAALLDCDVVIGYGLYLDLLRPLFHPNQVVETSKITQEVQRAERAVALAHQGLTVGMVSSGDCGIYGMGGLVMECLVQRGWDGNTPGVSAFPGITALQAVAARVGAPLMHDFCAISLSDLLVPWEVIEKRLAAAAQGDFVVALYNPRSKTRTRGIEIALEILRRHRSDDTPVAIARSLYRSGESVRCLTLKEVDVTTIDMLTVVLIGNTRTFLHQGRMVTPRGYKV</sequence>
<evidence type="ECO:0000313" key="10">
    <source>
        <dbReference type="EMBL" id="NEZ60455.1"/>
    </source>
</evidence>
<dbReference type="InterPro" id="IPR014776">
    <property type="entry name" value="4pyrrole_Mease_sub2"/>
</dbReference>
<protein>
    <submittedName>
        <fullName evidence="10">Precorrin-3B C(17)-methyltransferase</fullName>
        <ecNumber evidence="10">2.1.1.131</ecNumber>
    </submittedName>
</protein>
<keyword evidence="5" id="KW-0949">S-adenosyl-L-methionine</keyword>
<dbReference type="InterPro" id="IPR051810">
    <property type="entry name" value="Precorrin_MeTrfase"/>
</dbReference>
<reference evidence="10 11" key="1">
    <citation type="journal article" date="2020" name="Microb. Ecol.">
        <title>Ecogenomics of the Marine Benthic Filamentous Cyanobacterium Adonisia.</title>
        <authorList>
            <person name="Walter J.M."/>
            <person name="Coutinho F.H."/>
            <person name="Leomil L."/>
            <person name="Hargreaves P.I."/>
            <person name="Campeao M.E."/>
            <person name="Vieira V.V."/>
            <person name="Silva B.S."/>
            <person name="Fistarol G.O."/>
            <person name="Salomon P.S."/>
            <person name="Sawabe T."/>
            <person name="Mino S."/>
            <person name="Hosokawa M."/>
            <person name="Miyashita H."/>
            <person name="Maruyama F."/>
            <person name="van Verk M.C."/>
            <person name="Dutilh B.E."/>
            <person name="Thompson C.C."/>
            <person name="Thompson F.L."/>
        </authorList>
    </citation>
    <scope>NUCLEOTIDE SEQUENCE [LARGE SCALE GENOMIC DNA]</scope>
    <source>
        <strain evidence="10 11">CCMR0081</strain>
    </source>
</reference>
<dbReference type="Gene3D" id="3.40.50.11220">
    <property type="match status" value="1"/>
</dbReference>
<name>A0A6M0RW27_9CYAN</name>
<evidence type="ECO:0000259" key="9">
    <source>
        <dbReference type="Pfam" id="PF11761"/>
    </source>
</evidence>
<dbReference type="SUPFAM" id="SSF53790">
    <property type="entry name" value="Tetrapyrrole methylase"/>
    <property type="match status" value="1"/>
</dbReference>
<dbReference type="GO" id="GO:0032259">
    <property type="term" value="P:methylation"/>
    <property type="evidence" value="ECO:0007669"/>
    <property type="project" value="UniProtKB-KW"/>
</dbReference>
<dbReference type="EC" id="2.1.1.131" evidence="10"/>
<evidence type="ECO:0000313" key="11">
    <source>
        <dbReference type="Proteomes" id="UP000481033"/>
    </source>
</evidence>
<dbReference type="Gene3D" id="3.40.1010.10">
    <property type="entry name" value="Cobalt-precorrin-4 Transmethylase, Domain 1"/>
    <property type="match status" value="1"/>
</dbReference>
<dbReference type="Pfam" id="PF00590">
    <property type="entry name" value="TP_methylase"/>
    <property type="match status" value="1"/>
</dbReference>
<evidence type="ECO:0000256" key="5">
    <source>
        <dbReference type="ARBA" id="ARBA00022691"/>
    </source>
</evidence>
<feature type="domain" description="CobE/GbiG C-terminal" evidence="7">
    <location>
        <begin position="187"/>
        <end position="309"/>
    </location>
</feature>
<dbReference type="Gene3D" id="3.30.420.180">
    <property type="entry name" value="CobE/GbiG C-terminal domain"/>
    <property type="match status" value="1"/>
</dbReference>
<dbReference type="InterPro" id="IPR002750">
    <property type="entry name" value="CobE/GbiG_C"/>
</dbReference>
<evidence type="ECO:0000256" key="2">
    <source>
        <dbReference type="ARBA" id="ARBA00022573"/>
    </source>
</evidence>
<feature type="domain" description="Cobalamin synthesis G N-terminal" evidence="8">
    <location>
        <begin position="2"/>
        <end position="80"/>
    </location>
</feature>
<gene>
    <name evidence="10" type="primary">cobJ</name>
    <name evidence="10" type="ORF">DXZ20_33410</name>
</gene>
<dbReference type="Pfam" id="PF01890">
    <property type="entry name" value="CbiG_C"/>
    <property type="match status" value="1"/>
</dbReference>
<dbReference type="Pfam" id="PF11760">
    <property type="entry name" value="CbiG_N"/>
    <property type="match status" value="1"/>
</dbReference>
<dbReference type="InterPro" id="IPR021744">
    <property type="entry name" value="CbiG_N"/>
</dbReference>
<keyword evidence="2" id="KW-0169">Cobalamin biosynthesis</keyword>
<dbReference type="InterPro" id="IPR014777">
    <property type="entry name" value="4pyrrole_Mease_sub1"/>
</dbReference>
<evidence type="ECO:0000256" key="3">
    <source>
        <dbReference type="ARBA" id="ARBA00022603"/>
    </source>
</evidence>
<evidence type="ECO:0000256" key="4">
    <source>
        <dbReference type="ARBA" id="ARBA00022679"/>
    </source>
</evidence>
<evidence type="ECO:0000259" key="7">
    <source>
        <dbReference type="Pfam" id="PF01890"/>
    </source>
</evidence>
<dbReference type="SUPFAM" id="SSF159664">
    <property type="entry name" value="CobE/GbiG C-terminal domain-like"/>
    <property type="match status" value="1"/>
</dbReference>
<dbReference type="EMBL" id="QXHD01000004">
    <property type="protein sequence ID" value="NEZ60455.1"/>
    <property type="molecule type" value="Genomic_DNA"/>
</dbReference>
<dbReference type="InterPro" id="IPR035996">
    <property type="entry name" value="4pyrrol_Methylase_sf"/>
</dbReference>
<dbReference type="InterPro" id="IPR006363">
    <property type="entry name" value="Cbl_synth_CobJ/CibH_dom"/>
</dbReference>
<dbReference type="Gene3D" id="3.30.950.10">
    <property type="entry name" value="Methyltransferase, Cobalt-precorrin-4 Transmethylase, Domain 2"/>
    <property type="match status" value="1"/>
</dbReference>